<feature type="compositionally biased region" description="Polar residues" evidence="16">
    <location>
        <begin position="1160"/>
        <end position="1183"/>
    </location>
</feature>
<evidence type="ECO:0000256" key="14">
    <source>
        <dbReference type="ARBA" id="ARBA00060916"/>
    </source>
</evidence>
<feature type="transmembrane region" description="Helical" evidence="17">
    <location>
        <begin position="445"/>
        <end position="465"/>
    </location>
</feature>
<dbReference type="Pfam" id="PF08344">
    <property type="entry name" value="TRP_2"/>
    <property type="match status" value="1"/>
</dbReference>
<dbReference type="EMBL" id="DS235053">
    <property type="protein sequence ID" value="EEB11063.1"/>
    <property type="molecule type" value="Genomic_DNA"/>
</dbReference>
<dbReference type="PROSITE" id="PS50297">
    <property type="entry name" value="ANK_REP_REGION"/>
    <property type="match status" value="1"/>
</dbReference>
<dbReference type="Pfam" id="PF12796">
    <property type="entry name" value="Ank_2"/>
    <property type="match status" value="1"/>
</dbReference>
<reference evidence="19" key="1">
    <citation type="submission" date="2007-04" db="EMBL/GenBank/DDBJ databases">
        <title>Annotation of Pediculus humanus corporis strain USDA.</title>
        <authorList>
            <person name="Kirkness E."/>
            <person name="Hannick L."/>
            <person name="Hass B."/>
            <person name="Bruggner R."/>
            <person name="Lawson D."/>
            <person name="Bidwell S."/>
            <person name="Joardar V."/>
            <person name="Caler E."/>
            <person name="Walenz B."/>
            <person name="Inman J."/>
            <person name="Schobel S."/>
            <person name="Galinsky K."/>
            <person name="Amedeo P."/>
            <person name="Strausberg R."/>
        </authorList>
    </citation>
    <scope>NUCLEOTIDE SEQUENCE</scope>
    <source>
        <strain evidence="19">USDA</strain>
    </source>
</reference>
<dbReference type="PANTHER" id="PTHR10117">
    <property type="entry name" value="TRANSIENT RECEPTOR POTENTIAL CHANNEL"/>
    <property type="match status" value="1"/>
</dbReference>
<dbReference type="InterPro" id="IPR002153">
    <property type="entry name" value="TRPC_channel"/>
</dbReference>
<keyword evidence="19" id="KW-0675">Receptor</keyword>
<dbReference type="OMA" id="KGIRCAE"/>
<dbReference type="PROSITE" id="PS50088">
    <property type="entry name" value="ANK_REPEAT"/>
    <property type="match status" value="1"/>
</dbReference>
<keyword evidence="4" id="KW-0107">Calcium channel</keyword>
<dbReference type="GO" id="GO:0033583">
    <property type="term" value="C:rhabdomere membrane"/>
    <property type="evidence" value="ECO:0007669"/>
    <property type="project" value="UniProtKB-SubCell"/>
</dbReference>
<dbReference type="InParanoid" id="E0VCF7"/>
<evidence type="ECO:0000256" key="2">
    <source>
        <dbReference type="ARBA" id="ARBA00022475"/>
    </source>
</evidence>
<dbReference type="Gene3D" id="1.25.40.20">
    <property type="entry name" value="Ankyrin repeat-containing domain"/>
    <property type="match status" value="1"/>
</dbReference>
<feature type="region of interest" description="Disordered" evidence="16">
    <location>
        <begin position="1114"/>
        <end position="1133"/>
    </location>
</feature>
<feature type="compositionally biased region" description="Polar residues" evidence="16">
    <location>
        <begin position="1000"/>
        <end position="1016"/>
    </location>
</feature>
<sequence length="1199" mass="135786">MSVNYLDMEEGRLPQAPLSYIPKDPDKSNYKNKVKRHSIHGMMEEENVVRPHQEMAQLSLDEKKFLLAVERGDVASTRRTLQKAQETDFININCVDPLGRSALLMAIDNENLEMVELLIEHKVETKDALLHAISEEFVEAVEVLLDHEKTIHKPGEPHSWEALPPDTATFTPDITPLILAAHRDNYEIIKILLDRGATLPDPHHVRCGCKECVTSRQEDSLRHSRSRINAYRALASPSLIALSSKDPILTAFELSWELRRLSFLEHEFKIQYQIKTRSKQCQDFATALLDHTRSSYELEVLLNHDPTGPAFEHGERMHLNRLKLAIKLRQKKFVAHPNVQQLLASIWYEGLPGFRRKNMILQAMEIVRIGILFPFFSLMYILAPHSKIGQTMRKPFIKFICNSASYLTFLFLLILASQRIETVVGDLFGLTNDGMKAPDITTKRGALPSIIEWLILFWVAGLIWSEIKQLWDVGLEEYVHDMWNVIDFVTMSLYVATVALRIVAYYRVQKEISEGTGSNRLYIELQREEWDTWDPMLIAEGLFSAANIFSSLKLVYIFSVNPYLGPLQVSLSRMVLDIMKFFFLYVLVLFAFSCGLNQLLWYYADMEKKKCVPEYDLGKNMTKNLSSDRTACLVWRRFSNLFETTQTLFWAVFGLIDLDSFELEGIKTFTRFWGMLMFGTYSVINIVVLLNLLIAMMNHSYQLISERADVEWKFARSKLWISYFEEGGTVPPPFNIIPTFKSMWYLSQWLYRKLCGHSRAAKKEHMRTIRSIMRNLVRRYVTVEQRKAESQGVTEDDVNEIKQDISAFRCELIEILKNSGMNTSTASGMGAGSGGKKNRQKERRLMKGFNIAPTPGPGVPLAPVAEFIANLQAEPEILQHQDLFGSTISGIIGTPNTVPKKSNQLRESMHDAPSSAPPYVQTGSLSTSLPSQKSLSKLTPKFNISKRSSSRKKRWGTLMEAAKSGKVSKLINRSRSEDSVCNSKTDRYSTNNNNNNSNSPGSDENQTESQSDSNPSLVDALGSGLSSLQSGLSNFGLGSSALAALKRKRKKFSTSRTKQCIKSDDKSSDTVQIPVSNVYSLCDESNNKLLKRASSVPTRNQEVNTVKLVQFKEDDGNDRDEINSSNNKNPLLGNLDYKINQMKSSSSIESNQESQQQQQPDKPQTKNTEQSLAFKSRNGSATLPNLPGVQPVSGSQGWL</sequence>
<feature type="transmembrane region" description="Helical" evidence="17">
    <location>
        <begin position="672"/>
        <end position="697"/>
    </location>
</feature>
<evidence type="ECO:0000256" key="9">
    <source>
        <dbReference type="ARBA" id="ARBA00023065"/>
    </source>
</evidence>
<dbReference type="GO" id="GO:0050877">
    <property type="term" value="P:nervous system process"/>
    <property type="evidence" value="ECO:0007669"/>
    <property type="project" value="UniProtKB-ARBA"/>
</dbReference>
<dbReference type="GeneID" id="8231624"/>
<feature type="region of interest" description="Disordered" evidence="16">
    <location>
        <begin position="1144"/>
        <end position="1199"/>
    </location>
</feature>
<name>E0VCF7_PEDHC</name>
<keyword evidence="1" id="KW-0813">Transport</keyword>
<feature type="compositionally biased region" description="Low complexity" evidence="16">
    <location>
        <begin position="1144"/>
        <end position="1159"/>
    </location>
</feature>
<evidence type="ECO:0000313" key="21">
    <source>
        <dbReference type="Proteomes" id="UP000009046"/>
    </source>
</evidence>
<keyword evidence="21" id="KW-1185">Reference proteome</keyword>
<dbReference type="GO" id="GO:0034703">
    <property type="term" value="C:cation channel complex"/>
    <property type="evidence" value="ECO:0007669"/>
    <property type="project" value="TreeGrafter"/>
</dbReference>
<dbReference type="PRINTS" id="PR01097">
    <property type="entry name" value="TRNSRECEPTRP"/>
</dbReference>
<dbReference type="GO" id="GO:0070679">
    <property type="term" value="F:inositol 1,4,5 trisphosphate binding"/>
    <property type="evidence" value="ECO:0007669"/>
    <property type="project" value="TreeGrafter"/>
</dbReference>
<dbReference type="InterPro" id="IPR002110">
    <property type="entry name" value="Ankyrin_rpt"/>
</dbReference>
<dbReference type="SUPFAM" id="SSF48403">
    <property type="entry name" value="Ankyrin repeat"/>
    <property type="match status" value="1"/>
</dbReference>
<feature type="compositionally biased region" description="Polar residues" evidence="16">
    <location>
        <begin position="895"/>
        <end position="906"/>
    </location>
</feature>
<evidence type="ECO:0000259" key="18">
    <source>
        <dbReference type="SMART" id="SM01420"/>
    </source>
</evidence>
<dbReference type="HOGENOM" id="CLU_005716_3_1_1"/>
<feature type="domain" description="Transient receptor ion channel" evidence="18">
    <location>
        <begin position="207"/>
        <end position="269"/>
    </location>
</feature>
<keyword evidence="9" id="KW-0406">Ion transport</keyword>
<dbReference type="SMART" id="SM01420">
    <property type="entry name" value="TRP_2"/>
    <property type="match status" value="1"/>
</dbReference>
<evidence type="ECO:0000256" key="5">
    <source>
        <dbReference type="ARBA" id="ARBA00022692"/>
    </source>
</evidence>
<evidence type="ECO:0000256" key="16">
    <source>
        <dbReference type="SAM" id="MobiDB-lite"/>
    </source>
</evidence>
<dbReference type="FunFam" id="1.25.40.20:FF:000221">
    <property type="entry name" value="Transient receptor potential-gamma protein"/>
    <property type="match status" value="1"/>
</dbReference>
<dbReference type="InterPro" id="IPR005821">
    <property type="entry name" value="Ion_trans_dom"/>
</dbReference>
<proteinExistence type="inferred from homology"/>
<dbReference type="AlphaFoldDB" id="E0VCF7"/>
<evidence type="ECO:0000313" key="20">
    <source>
        <dbReference type="EnsemblMetazoa" id="PHUM086850-PA"/>
    </source>
</evidence>
<protein>
    <submittedName>
        <fullName evidence="19">Transient receptor potential-gamma protein, putative</fullName>
    </submittedName>
</protein>
<feature type="region of interest" description="Disordered" evidence="16">
    <location>
        <begin position="895"/>
        <end position="1022"/>
    </location>
</feature>
<keyword evidence="7 17" id="KW-1133">Transmembrane helix</keyword>
<keyword evidence="3" id="KW-0109">Calcium transport</keyword>
<feature type="transmembrane region" description="Helical" evidence="17">
    <location>
        <begin position="366"/>
        <end position="383"/>
    </location>
</feature>
<dbReference type="GO" id="GO:0051480">
    <property type="term" value="P:regulation of cytosolic calcium ion concentration"/>
    <property type="evidence" value="ECO:0007669"/>
    <property type="project" value="TreeGrafter"/>
</dbReference>
<evidence type="ECO:0000256" key="6">
    <source>
        <dbReference type="ARBA" id="ARBA00022737"/>
    </source>
</evidence>
<dbReference type="EnsemblMetazoa" id="PHUM086850-RA">
    <property type="protein sequence ID" value="PHUM086850-PA"/>
    <property type="gene ID" value="PHUM086850"/>
</dbReference>
<dbReference type="InterPro" id="IPR013555">
    <property type="entry name" value="TRP_dom"/>
</dbReference>
<keyword evidence="11" id="KW-0966">Cell projection</keyword>
<dbReference type="VEuPathDB" id="VectorBase:PHUM086850"/>
<evidence type="ECO:0000256" key="17">
    <source>
        <dbReference type="SAM" id="Phobius"/>
    </source>
</evidence>
<feature type="transmembrane region" description="Helical" evidence="17">
    <location>
        <begin position="395"/>
        <end position="416"/>
    </location>
</feature>
<evidence type="ECO:0000256" key="8">
    <source>
        <dbReference type="ARBA" id="ARBA00023043"/>
    </source>
</evidence>
<dbReference type="GO" id="GO:0030425">
    <property type="term" value="C:dendrite"/>
    <property type="evidence" value="ECO:0007669"/>
    <property type="project" value="UniProtKB-ARBA"/>
</dbReference>
<keyword evidence="6" id="KW-0677">Repeat</keyword>
<gene>
    <name evidence="20" type="primary">8231624</name>
    <name evidence="19" type="ORF">Phum_PHUM086850</name>
</gene>
<feature type="compositionally biased region" description="Polar residues" evidence="16">
    <location>
        <begin position="921"/>
        <end position="937"/>
    </location>
</feature>
<dbReference type="GO" id="GO:0015279">
    <property type="term" value="F:store-operated calcium channel activity"/>
    <property type="evidence" value="ECO:0007669"/>
    <property type="project" value="TreeGrafter"/>
</dbReference>
<feature type="repeat" description="ANK" evidence="15">
    <location>
        <begin position="172"/>
        <end position="204"/>
    </location>
</feature>
<organism>
    <name type="scientific">Pediculus humanus subsp. corporis</name>
    <name type="common">Body louse</name>
    <dbReference type="NCBI Taxonomy" id="121224"/>
    <lineage>
        <taxon>Eukaryota</taxon>
        <taxon>Metazoa</taxon>
        <taxon>Ecdysozoa</taxon>
        <taxon>Arthropoda</taxon>
        <taxon>Hexapoda</taxon>
        <taxon>Insecta</taxon>
        <taxon>Pterygota</taxon>
        <taxon>Neoptera</taxon>
        <taxon>Paraneoptera</taxon>
        <taxon>Psocodea</taxon>
        <taxon>Troctomorpha</taxon>
        <taxon>Phthiraptera</taxon>
        <taxon>Anoplura</taxon>
        <taxon>Pediculidae</taxon>
        <taxon>Pediculus</taxon>
    </lineage>
</organism>
<dbReference type="SMR" id="E0VCF7"/>
<evidence type="ECO:0000256" key="12">
    <source>
        <dbReference type="ARBA" id="ARBA00023303"/>
    </source>
</evidence>
<evidence type="ECO:0000256" key="10">
    <source>
        <dbReference type="ARBA" id="ARBA00023136"/>
    </source>
</evidence>
<evidence type="ECO:0000256" key="15">
    <source>
        <dbReference type="PROSITE-ProRule" id="PRU00023"/>
    </source>
</evidence>
<keyword evidence="2" id="KW-1003">Cell membrane</keyword>
<dbReference type="OrthoDB" id="2373987at2759"/>
<keyword evidence="3" id="KW-0106">Calcium</keyword>
<feature type="transmembrane region" description="Helical" evidence="17">
    <location>
        <begin position="578"/>
        <end position="600"/>
    </location>
</feature>
<comment type="similarity">
    <text evidence="14">Belongs to the transient receptor (TC 1.A.4) family. STrpC subfamily.</text>
</comment>
<dbReference type="EMBL" id="AAZO01001036">
    <property type="status" value="NOT_ANNOTATED_CDS"/>
    <property type="molecule type" value="Genomic_DNA"/>
</dbReference>
<keyword evidence="5 17" id="KW-0812">Transmembrane</keyword>
<keyword evidence="12" id="KW-0407">Ion channel</keyword>
<reference evidence="19" key="2">
    <citation type="submission" date="2007-04" db="EMBL/GenBank/DDBJ databases">
        <title>The genome of the human body louse.</title>
        <authorList>
            <consortium name="The Human Body Louse Genome Consortium"/>
            <person name="Kirkness E."/>
            <person name="Walenz B."/>
            <person name="Hass B."/>
            <person name="Bruggner R."/>
            <person name="Strausberg R."/>
        </authorList>
    </citation>
    <scope>NUCLEOTIDE SEQUENCE</scope>
    <source>
        <strain evidence="19">USDA</strain>
    </source>
</reference>
<evidence type="ECO:0000256" key="1">
    <source>
        <dbReference type="ARBA" id="ARBA00022448"/>
    </source>
</evidence>
<dbReference type="Pfam" id="PF00023">
    <property type="entry name" value="Ank"/>
    <property type="match status" value="1"/>
</dbReference>
<keyword evidence="10 17" id="KW-0472">Membrane</keyword>
<evidence type="ECO:0000256" key="3">
    <source>
        <dbReference type="ARBA" id="ARBA00022568"/>
    </source>
</evidence>
<feature type="transmembrane region" description="Helical" evidence="17">
    <location>
        <begin position="537"/>
        <end position="558"/>
    </location>
</feature>
<dbReference type="PANTHER" id="PTHR10117:SF54">
    <property type="entry name" value="TRANSIENT RECEPTOR POTENTIAL-GAMMA PROTEIN"/>
    <property type="match status" value="1"/>
</dbReference>
<dbReference type="NCBIfam" id="TIGR00870">
    <property type="entry name" value="trp"/>
    <property type="match status" value="1"/>
</dbReference>
<dbReference type="SMART" id="SM00248">
    <property type="entry name" value="ANK"/>
    <property type="match status" value="2"/>
</dbReference>
<dbReference type="Pfam" id="PF00520">
    <property type="entry name" value="Ion_trans"/>
    <property type="match status" value="1"/>
</dbReference>
<dbReference type="CTD" id="8231624"/>
<dbReference type="KEGG" id="phu:Phum_PHUM086850"/>
<dbReference type="RefSeq" id="XP_002423801.1">
    <property type="nucleotide sequence ID" value="XM_002423756.1"/>
</dbReference>
<evidence type="ECO:0000313" key="19">
    <source>
        <dbReference type="EMBL" id="EEB11063.1"/>
    </source>
</evidence>
<dbReference type="STRING" id="121224.E0VCF7"/>
<reference evidence="20" key="3">
    <citation type="submission" date="2021-02" db="UniProtKB">
        <authorList>
            <consortium name="EnsemblMetazoa"/>
        </authorList>
    </citation>
    <scope>IDENTIFICATION</scope>
    <source>
        <strain evidence="20">USDA</strain>
    </source>
</reference>
<comment type="subcellular location">
    <subcellularLocation>
        <location evidence="13">Cell projection</location>
        <location evidence="13">Rhabdomere membrane</location>
        <topology evidence="13">Multi-pass membrane protein</topology>
    </subcellularLocation>
</comment>
<dbReference type="eggNOG" id="KOG3609">
    <property type="taxonomic scope" value="Eukaryota"/>
</dbReference>
<evidence type="ECO:0000256" key="13">
    <source>
        <dbReference type="ARBA" id="ARBA00043946"/>
    </source>
</evidence>
<accession>E0VCF7</accession>
<evidence type="ECO:0000256" key="11">
    <source>
        <dbReference type="ARBA" id="ARBA00023273"/>
    </source>
</evidence>
<keyword evidence="8 15" id="KW-0040">ANK repeat</keyword>
<feature type="transmembrane region" description="Helical" evidence="17">
    <location>
        <begin position="485"/>
        <end position="504"/>
    </location>
</feature>
<evidence type="ECO:0000256" key="4">
    <source>
        <dbReference type="ARBA" id="ARBA00022673"/>
    </source>
</evidence>
<dbReference type="Proteomes" id="UP000009046">
    <property type="component" value="Unassembled WGS sequence"/>
</dbReference>
<dbReference type="FunCoup" id="E0VCF7">
    <property type="interactions" value="45"/>
</dbReference>
<dbReference type="InterPro" id="IPR036770">
    <property type="entry name" value="Ankyrin_rpt-contain_sf"/>
</dbReference>
<evidence type="ECO:0000256" key="7">
    <source>
        <dbReference type="ARBA" id="ARBA00022989"/>
    </source>
</evidence>